<dbReference type="EMBL" id="HBUF01343634">
    <property type="protein sequence ID" value="CAG6706891.1"/>
    <property type="molecule type" value="Transcribed_RNA"/>
</dbReference>
<dbReference type="EMBL" id="HBUF01617573">
    <property type="protein sequence ID" value="CAG6780241.1"/>
    <property type="molecule type" value="Transcribed_RNA"/>
</dbReference>
<dbReference type="EMBL" id="HBUF01189206">
    <property type="protein sequence ID" value="CAG6657667.1"/>
    <property type="molecule type" value="Transcribed_RNA"/>
</dbReference>
<dbReference type="EMBL" id="HBUF01135382">
    <property type="protein sequence ID" value="CAG6645144.1"/>
    <property type="molecule type" value="Transcribed_RNA"/>
</dbReference>
<dbReference type="EMBL" id="HBUF01135384">
    <property type="protein sequence ID" value="CAG6645152.1"/>
    <property type="molecule type" value="Transcribed_RNA"/>
</dbReference>
<dbReference type="AlphaFoldDB" id="A0A8D9BAM0"/>
<dbReference type="EMBL" id="HBUF01343632">
    <property type="protein sequence ID" value="CAG6706883.1"/>
    <property type="molecule type" value="Transcribed_RNA"/>
</dbReference>
<dbReference type="EMBL" id="HBUF01617574">
    <property type="protein sequence ID" value="CAG6780244.1"/>
    <property type="molecule type" value="Transcribed_RNA"/>
</dbReference>
<dbReference type="EMBL" id="HBUF01135383">
    <property type="protein sequence ID" value="CAG6645148.1"/>
    <property type="molecule type" value="Transcribed_RNA"/>
</dbReference>
<organism evidence="1">
    <name type="scientific">Cacopsylla melanoneura</name>
    <dbReference type="NCBI Taxonomy" id="428564"/>
    <lineage>
        <taxon>Eukaryota</taxon>
        <taxon>Metazoa</taxon>
        <taxon>Ecdysozoa</taxon>
        <taxon>Arthropoda</taxon>
        <taxon>Hexapoda</taxon>
        <taxon>Insecta</taxon>
        <taxon>Pterygota</taxon>
        <taxon>Neoptera</taxon>
        <taxon>Paraneoptera</taxon>
        <taxon>Hemiptera</taxon>
        <taxon>Sternorrhyncha</taxon>
        <taxon>Psylloidea</taxon>
        <taxon>Psyllidae</taxon>
        <taxon>Psyllinae</taxon>
        <taxon>Cacopsylla</taxon>
    </lineage>
</organism>
<accession>A0A8D9BAM0</accession>
<dbReference type="EMBL" id="HBUF01135385">
    <property type="protein sequence ID" value="CAG6645156.1"/>
    <property type="molecule type" value="Transcribed_RNA"/>
</dbReference>
<dbReference type="EMBL" id="HBUF01135379">
    <property type="protein sequence ID" value="CAG6645132.1"/>
    <property type="molecule type" value="Transcribed_RNA"/>
</dbReference>
<protein>
    <submittedName>
        <fullName evidence="1">Uncharacterized protein</fullName>
    </submittedName>
</protein>
<dbReference type="EMBL" id="HBUF01135377">
    <property type="protein sequence ID" value="CAG6645124.1"/>
    <property type="molecule type" value="Transcribed_RNA"/>
</dbReference>
<dbReference type="EMBL" id="HBUF01189207">
    <property type="protein sequence ID" value="CAG6657670.1"/>
    <property type="molecule type" value="Transcribed_RNA"/>
</dbReference>
<dbReference type="EMBL" id="HBUF01135381">
    <property type="protein sequence ID" value="CAG6645140.1"/>
    <property type="molecule type" value="Transcribed_RNA"/>
</dbReference>
<dbReference type="EMBL" id="HBUF01617575">
    <property type="protein sequence ID" value="CAG6780247.1"/>
    <property type="molecule type" value="Transcribed_RNA"/>
</dbReference>
<dbReference type="EMBL" id="HBUF01343633">
    <property type="protein sequence ID" value="CAG6706887.1"/>
    <property type="molecule type" value="Transcribed_RNA"/>
</dbReference>
<reference evidence="1" key="1">
    <citation type="submission" date="2021-05" db="EMBL/GenBank/DDBJ databases">
        <authorList>
            <person name="Alioto T."/>
            <person name="Alioto T."/>
            <person name="Gomez Garrido J."/>
        </authorList>
    </citation>
    <scope>NUCLEOTIDE SEQUENCE</scope>
</reference>
<sequence>MEPSVHEGASKISGRNDVPVWCSIRWILLRSRLRQVRQKESFGWILGLSISSGSLYSSRSLVRSLLGSEGNAWFLLRQYCLQWVCPLHGNRGWKMVNDCWHFVLISCSIGVYCYLRNCLLHS</sequence>
<name>A0A8D9BAM0_9HEMI</name>
<dbReference type="EMBL" id="HBUF01189208">
    <property type="protein sequence ID" value="CAG6657673.1"/>
    <property type="molecule type" value="Transcribed_RNA"/>
</dbReference>
<dbReference type="EMBL" id="HBUF01135378">
    <property type="protein sequence ID" value="CAG6645128.1"/>
    <property type="molecule type" value="Transcribed_RNA"/>
</dbReference>
<proteinExistence type="predicted"/>
<dbReference type="EMBL" id="HBUF01135380">
    <property type="protein sequence ID" value="CAG6645136.1"/>
    <property type="molecule type" value="Transcribed_RNA"/>
</dbReference>
<evidence type="ECO:0000313" key="1">
    <source>
        <dbReference type="EMBL" id="CAG6780241.1"/>
    </source>
</evidence>